<reference evidence="1" key="2">
    <citation type="submission" date="2015-06" db="UniProtKB">
        <authorList>
            <consortium name="EnsemblPlants"/>
        </authorList>
    </citation>
    <scope>IDENTIFICATION</scope>
    <source>
        <strain evidence="1">cv. Heinz 1706</strain>
    </source>
</reference>
<dbReference type="Proteomes" id="UP000004994">
    <property type="component" value="Chromosome 3"/>
</dbReference>
<dbReference type="Gramene" id="Solyc03g065310.1.1">
    <property type="protein sequence ID" value="Solyc03g065310.1.1"/>
    <property type="gene ID" value="Solyc03g065310.1"/>
</dbReference>
<dbReference type="HOGENOM" id="CLU_3110094_0_0_1"/>
<dbReference type="AlphaFoldDB" id="K4BHG1"/>
<keyword evidence="2" id="KW-1185">Reference proteome</keyword>
<dbReference type="EnsemblPlants" id="Solyc03g065310.1.1">
    <property type="protein sequence ID" value="Solyc03g065310.1.1"/>
    <property type="gene ID" value="Solyc03g065310.1"/>
</dbReference>
<sequence length="51" mass="6271">MIALKVYWFVSVHHLHQIRRKVDFSCTTFSDEGDYILIDHIFISIRMYYYV</sequence>
<name>K4BHG1_SOLLC</name>
<protein>
    <submittedName>
        <fullName evidence="1">Uncharacterized protein</fullName>
    </submittedName>
</protein>
<dbReference type="PaxDb" id="4081-Solyc03g065310.1.1"/>
<evidence type="ECO:0000313" key="1">
    <source>
        <dbReference type="EnsemblPlants" id="Solyc03g065310.1.1"/>
    </source>
</evidence>
<accession>K4BHG1</accession>
<dbReference type="InParanoid" id="K4BHG1"/>
<proteinExistence type="predicted"/>
<evidence type="ECO:0000313" key="2">
    <source>
        <dbReference type="Proteomes" id="UP000004994"/>
    </source>
</evidence>
<organism evidence="1">
    <name type="scientific">Solanum lycopersicum</name>
    <name type="common">Tomato</name>
    <name type="synonym">Lycopersicon esculentum</name>
    <dbReference type="NCBI Taxonomy" id="4081"/>
    <lineage>
        <taxon>Eukaryota</taxon>
        <taxon>Viridiplantae</taxon>
        <taxon>Streptophyta</taxon>
        <taxon>Embryophyta</taxon>
        <taxon>Tracheophyta</taxon>
        <taxon>Spermatophyta</taxon>
        <taxon>Magnoliopsida</taxon>
        <taxon>eudicotyledons</taxon>
        <taxon>Gunneridae</taxon>
        <taxon>Pentapetalae</taxon>
        <taxon>asterids</taxon>
        <taxon>lamiids</taxon>
        <taxon>Solanales</taxon>
        <taxon>Solanaceae</taxon>
        <taxon>Solanoideae</taxon>
        <taxon>Solaneae</taxon>
        <taxon>Solanum</taxon>
        <taxon>Solanum subgen. Lycopersicon</taxon>
    </lineage>
</organism>
<reference evidence="1" key="1">
    <citation type="journal article" date="2012" name="Nature">
        <title>The tomato genome sequence provides insights into fleshy fruit evolution.</title>
        <authorList>
            <consortium name="Tomato Genome Consortium"/>
        </authorList>
    </citation>
    <scope>NUCLEOTIDE SEQUENCE [LARGE SCALE GENOMIC DNA]</scope>
    <source>
        <strain evidence="1">cv. Heinz 1706</strain>
    </source>
</reference>